<dbReference type="eggNOG" id="ENOG5030BG5">
    <property type="taxonomic scope" value="Bacteria"/>
</dbReference>
<dbReference type="HOGENOM" id="CLU_094527_0_0_0"/>
<sequence length="223" mass="24400">MPTPRSLCTITLLTAVALTSPVGSAAAPIEPDLKGLPTGTGWRFFNRTAVMLDEPGRTAIRLTGGAGLGLAILDGFSFQEGTIEFDVRGKAPPTESYVGLALFGIDETTFDAVYFKPFNFISDDEVRRSRAVQYVAMPTYNWAQLRKRYPGMHERPVMPVPDPAGWFHVTIVVGAGRIRAFVENSSEPCLDIKKLSTQDRGWIAFWVSNGSEGDFANLKITVP</sequence>
<evidence type="ECO:0000313" key="2">
    <source>
        <dbReference type="EMBL" id="ACB73312.1"/>
    </source>
</evidence>
<feature type="signal peptide" evidence="1">
    <location>
        <begin position="1"/>
        <end position="25"/>
    </location>
</feature>
<proteinExistence type="predicted"/>
<organism evidence="2 3">
    <name type="scientific">Opitutus terrae (strain DSM 11246 / JCM 15787 / PB90-1)</name>
    <dbReference type="NCBI Taxonomy" id="452637"/>
    <lineage>
        <taxon>Bacteria</taxon>
        <taxon>Pseudomonadati</taxon>
        <taxon>Verrucomicrobiota</taxon>
        <taxon>Opitutia</taxon>
        <taxon>Opitutales</taxon>
        <taxon>Opitutaceae</taxon>
        <taxon>Opitutus</taxon>
    </lineage>
</organism>
<evidence type="ECO:0000256" key="1">
    <source>
        <dbReference type="SAM" id="SignalP"/>
    </source>
</evidence>
<dbReference type="AlphaFoldDB" id="B1ZWI8"/>
<gene>
    <name evidence="2" type="ordered locus">Oter_0020</name>
</gene>
<dbReference type="STRING" id="452637.Oter_0020"/>
<protein>
    <recommendedName>
        <fullName evidence="4">3-keto-disaccharide hydrolase domain-containing protein</fullName>
    </recommendedName>
</protein>
<reference evidence="2 3" key="1">
    <citation type="journal article" date="2011" name="J. Bacteriol.">
        <title>Genome sequence of the verrucomicrobium Opitutus terrae PB90-1, an abundant inhabitant of rice paddy soil ecosystems.</title>
        <authorList>
            <person name="van Passel M.W."/>
            <person name="Kant R."/>
            <person name="Palva A."/>
            <person name="Copeland A."/>
            <person name="Lucas S."/>
            <person name="Lapidus A."/>
            <person name="Glavina del Rio T."/>
            <person name="Pitluck S."/>
            <person name="Goltsman E."/>
            <person name="Clum A."/>
            <person name="Sun H."/>
            <person name="Schmutz J."/>
            <person name="Larimer F.W."/>
            <person name="Land M.L."/>
            <person name="Hauser L."/>
            <person name="Kyrpides N."/>
            <person name="Mikhailova N."/>
            <person name="Richardson P.P."/>
            <person name="Janssen P.H."/>
            <person name="de Vos W.M."/>
            <person name="Smidt H."/>
        </authorList>
    </citation>
    <scope>NUCLEOTIDE SEQUENCE [LARGE SCALE GENOMIC DNA]</scope>
    <source>
        <strain evidence="3">DSM 11246 / JCM 15787 / PB90-1</strain>
    </source>
</reference>
<dbReference type="OrthoDB" id="118532at2"/>
<keyword evidence="3" id="KW-1185">Reference proteome</keyword>
<dbReference type="KEGG" id="ote:Oter_0020"/>
<dbReference type="EMBL" id="CP001032">
    <property type="protein sequence ID" value="ACB73312.1"/>
    <property type="molecule type" value="Genomic_DNA"/>
</dbReference>
<dbReference type="Gene3D" id="2.60.120.560">
    <property type="entry name" value="Exo-inulinase, domain 1"/>
    <property type="match status" value="1"/>
</dbReference>
<evidence type="ECO:0008006" key="4">
    <source>
        <dbReference type="Google" id="ProtNLM"/>
    </source>
</evidence>
<accession>B1ZWI8</accession>
<name>B1ZWI8_OPITP</name>
<dbReference type="Proteomes" id="UP000007013">
    <property type="component" value="Chromosome"/>
</dbReference>
<evidence type="ECO:0000313" key="3">
    <source>
        <dbReference type="Proteomes" id="UP000007013"/>
    </source>
</evidence>
<feature type="chain" id="PRO_5002774524" description="3-keto-disaccharide hydrolase domain-containing protein" evidence="1">
    <location>
        <begin position="26"/>
        <end position="223"/>
    </location>
</feature>
<keyword evidence="1" id="KW-0732">Signal</keyword>